<feature type="compositionally biased region" description="Basic and acidic residues" evidence="1">
    <location>
        <begin position="45"/>
        <end position="63"/>
    </location>
</feature>
<organism evidence="3 4">
    <name type="scientific">Paenibacillus herberti</name>
    <dbReference type="NCBI Taxonomy" id="1619309"/>
    <lineage>
        <taxon>Bacteria</taxon>
        <taxon>Bacillati</taxon>
        <taxon>Bacillota</taxon>
        <taxon>Bacilli</taxon>
        <taxon>Bacillales</taxon>
        <taxon>Paenibacillaceae</taxon>
        <taxon>Paenibacillus</taxon>
    </lineage>
</organism>
<evidence type="ECO:0000313" key="4">
    <source>
        <dbReference type="Proteomes" id="UP000215145"/>
    </source>
</evidence>
<accession>A0A229NW81</accession>
<keyword evidence="4" id="KW-1185">Reference proteome</keyword>
<sequence>MLIKGWVTALTVAFGVLVAIAVVFAYLRLYTRQQQNFSEPDSDEGNLHSDSIDSDKKDRNTGN</sequence>
<evidence type="ECO:0000313" key="3">
    <source>
        <dbReference type="EMBL" id="OXM14054.1"/>
    </source>
</evidence>
<feature type="transmembrane region" description="Helical" evidence="2">
    <location>
        <begin position="6"/>
        <end position="27"/>
    </location>
</feature>
<evidence type="ECO:0000256" key="1">
    <source>
        <dbReference type="SAM" id="MobiDB-lite"/>
    </source>
</evidence>
<protein>
    <submittedName>
        <fullName evidence="3">Uncharacterized protein</fullName>
    </submittedName>
</protein>
<evidence type="ECO:0000256" key="2">
    <source>
        <dbReference type="SAM" id="Phobius"/>
    </source>
</evidence>
<keyword evidence="2" id="KW-0812">Transmembrane</keyword>
<dbReference type="OrthoDB" id="9863371at2"/>
<gene>
    <name evidence="3" type="ORF">CGZ75_13770</name>
</gene>
<reference evidence="3 4" key="1">
    <citation type="submission" date="2017-07" db="EMBL/GenBank/DDBJ databases">
        <title>Paenibacillus herberti R33 genome sequencing and assembly.</title>
        <authorList>
            <person name="Su W."/>
        </authorList>
    </citation>
    <scope>NUCLEOTIDE SEQUENCE [LARGE SCALE GENOMIC DNA]</scope>
    <source>
        <strain evidence="3 4">R33</strain>
    </source>
</reference>
<comment type="caution">
    <text evidence="3">The sequence shown here is derived from an EMBL/GenBank/DDBJ whole genome shotgun (WGS) entry which is preliminary data.</text>
</comment>
<proteinExistence type="predicted"/>
<dbReference type="RefSeq" id="WP_089524877.1">
    <property type="nucleotide sequence ID" value="NZ_NMUQ01000002.1"/>
</dbReference>
<feature type="region of interest" description="Disordered" evidence="1">
    <location>
        <begin position="37"/>
        <end position="63"/>
    </location>
</feature>
<dbReference type="AlphaFoldDB" id="A0A229NW81"/>
<name>A0A229NW81_9BACL</name>
<dbReference type="EMBL" id="NMUQ01000002">
    <property type="protein sequence ID" value="OXM14054.1"/>
    <property type="molecule type" value="Genomic_DNA"/>
</dbReference>
<keyword evidence="2" id="KW-1133">Transmembrane helix</keyword>
<dbReference type="Proteomes" id="UP000215145">
    <property type="component" value="Unassembled WGS sequence"/>
</dbReference>
<keyword evidence="2" id="KW-0472">Membrane</keyword>